<dbReference type="Gene3D" id="2.60.120.1440">
    <property type="match status" value="1"/>
</dbReference>
<dbReference type="Gene3D" id="3.55.50.30">
    <property type="match status" value="1"/>
</dbReference>
<dbReference type="AlphaFoldDB" id="A0A1H7J0P3"/>
<protein>
    <submittedName>
        <fullName evidence="4">FecR family protein</fullName>
    </submittedName>
</protein>
<evidence type="ECO:0000259" key="3">
    <source>
        <dbReference type="Pfam" id="PF16344"/>
    </source>
</evidence>
<dbReference type="PANTHER" id="PTHR30273">
    <property type="entry name" value="PERIPLASMIC SIGNAL SENSOR AND SIGMA FACTOR ACTIVATOR FECR-RELATED"/>
    <property type="match status" value="1"/>
</dbReference>
<evidence type="ECO:0000259" key="2">
    <source>
        <dbReference type="Pfam" id="PF04773"/>
    </source>
</evidence>
<dbReference type="GO" id="GO:0016989">
    <property type="term" value="F:sigma factor antagonist activity"/>
    <property type="evidence" value="ECO:0007669"/>
    <property type="project" value="TreeGrafter"/>
</dbReference>
<dbReference type="OrthoDB" id="9771237at2"/>
<keyword evidence="1" id="KW-0812">Transmembrane</keyword>
<dbReference type="EMBL" id="FOBI01000002">
    <property type="protein sequence ID" value="SEK66655.1"/>
    <property type="molecule type" value="Genomic_DNA"/>
</dbReference>
<dbReference type="Proteomes" id="UP000199297">
    <property type="component" value="Unassembled WGS sequence"/>
</dbReference>
<dbReference type="PIRSF" id="PIRSF018266">
    <property type="entry name" value="FecR"/>
    <property type="match status" value="1"/>
</dbReference>
<feature type="domain" description="Protein FecR C-terminal" evidence="3">
    <location>
        <begin position="283"/>
        <end position="342"/>
    </location>
</feature>
<keyword evidence="1" id="KW-1133">Transmembrane helix</keyword>
<dbReference type="InterPro" id="IPR006860">
    <property type="entry name" value="FecR"/>
</dbReference>
<feature type="domain" description="FecR protein" evidence="2">
    <location>
        <begin position="122"/>
        <end position="214"/>
    </location>
</feature>
<name>A0A1H7J0P3_9GAMM</name>
<dbReference type="RefSeq" id="WP_085283835.1">
    <property type="nucleotide sequence ID" value="NZ_FOBI01000002.1"/>
</dbReference>
<evidence type="ECO:0000256" key="1">
    <source>
        <dbReference type="SAM" id="Phobius"/>
    </source>
</evidence>
<keyword evidence="5" id="KW-1185">Reference proteome</keyword>
<organism evidence="4 5">
    <name type="scientific">Colwellia chukchiensis</name>
    <dbReference type="NCBI Taxonomy" id="641665"/>
    <lineage>
        <taxon>Bacteria</taxon>
        <taxon>Pseudomonadati</taxon>
        <taxon>Pseudomonadota</taxon>
        <taxon>Gammaproteobacteria</taxon>
        <taxon>Alteromonadales</taxon>
        <taxon>Colwelliaceae</taxon>
        <taxon>Colwellia</taxon>
    </lineage>
</organism>
<keyword evidence="1" id="KW-0472">Membrane</keyword>
<feature type="transmembrane region" description="Helical" evidence="1">
    <location>
        <begin position="79"/>
        <end position="100"/>
    </location>
</feature>
<dbReference type="STRING" id="641665.GCA_002104455_01865"/>
<dbReference type="Pfam" id="PF16344">
    <property type="entry name" value="FecR_C"/>
    <property type="match status" value="1"/>
</dbReference>
<accession>A0A1H7J0P3</accession>
<dbReference type="InterPro" id="IPR032508">
    <property type="entry name" value="FecR_C"/>
</dbReference>
<proteinExistence type="predicted"/>
<reference evidence="5" key="1">
    <citation type="submission" date="2016-10" db="EMBL/GenBank/DDBJ databases">
        <authorList>
            <person name="Varghese N."/>
            <person name="Submissions S."/>
        </authorList>
    </citation>
    <scope>NUCLEOTIDE SEQUENCE [LARGE SCALE GENOMIC DNA]</scope>
    <source>
        <strain evidence="5">CGMCC 1.9127</strain>
    </source>
</reference>
<gene>
    <name evidence="4" type="ORF">SAMN05216262_10268</name>
</gene>
<dbReference type="Pfam" id="PF04773">
    <property type="entry name" value="FecR"/>
    <property type="match status" value="1"/>
</dbReference>
<dbReference type="PANTHER" id="PTHR30273:SF2">
    <property type="entry name" value="PROTEIN FECR"/>
    <property type="match status" value="1"/>
</dbReference>
<dbReference type="InterPro" id="IPR012373">
    <property type="entry name" value="Ferrdict_sens_TM"/>
</dbReference>
<sequence length="354" mass="39334">MSKKTSNNSQAIQQQANLWLTRLNRGLSKTEKQQLIAWINQDKAHYSALKKISVLWGDIGTKHELNGLFAAKVSKPSQYISQGFLAAGIVAIALLVSNLLHDINYLWSSPQQALTQAPSYQKYRSQFGEIKHLQLADGSTVELNSNTVIEVMYSTLQRKITLIRGEAKFDVAKDPNRPFTVVTGHNAFTALGTIFNVQRDDISSAQLLVKEGHVLVAKADTPVNALLEAISENQSLSASTARSNRSILSAGEKIVISNNISAATQVLSEQEIQQELAWQQGILIFDGEPLQRVLREVQRYNDVEFLPIDEKLAKLKVSGYFKTQDLQALLQALHYNFAIESKQVANNTYALKQA</sequence>
<evidence type="ECO:0000313" key="4">
    <source>
        <dbReference type="EMBL" id="SEK66655.1"/>
    </source>
</evidence>
<evidence type="ECO:0000313" key="5">
    <source>
        <dbReference type="Proteomes" id="UP000199297"/>
    </source>
</evidence>